<reference evidence="2" key="1">
    <citation type="journal article" date="2021" name="Nat. Commun.">
        <title>Genetic determinants of endophytism in the Arabidopsis root mycobiome.</title>
        <authorList>
            <person name="Mesny F."/>
            <person name="Miyauchi S."/>
            <person name="Thiergart T."/>
            <person name="Pickel B."/>
            <person name="Atanasova L."/>
            <person name="Karlsson M."/>
            <person name="Huettel B."/>
            <person name="Barry K.W."/>
            <person name="Haridas S."/>
            <person name="Chen C."/>
            <person name="Bauer D."/>
            <person name="Andreopoulos W."/>
            <person name="Pangilinan J."/>
            <person name="LaButti K."/>
            <person name="Riley R."/>
            <person name="Lipzen A."/>
            <person name="Clum A."/>
            <person name="Drula E."/>
            <person name="Henrissat B."/>
            <person name="Kohler A."/>
            <person name="Grigoriev I.V."/>
            <person name="Martin F.M."/>
            <person name="Hacquard S."/>
        </authorList>
    </citation>
    <scope>NUCLEOTIDE SEQUENCE</scope>
    <source>
        <strain evidence="2">MPI-CAGE-CH-0235</strain>
    </source>
</reference>
<comment type="caution">
    <text evidence="2">The sequence shown here is derived from an EMBL/GenBank/DDBJ whole genome shotgun (WGS) entry which is preliminary data.</text>
</comment>
<evidence type="ECO:0000256" key="1">
    <source>
        <dbReference type="SAM" id="Coils"/>
    </source>
</evidence>
<keyword evidence="3" id="KW-1185">Reference proteome</keyword>
<protein>
    <submittedName>
        <fullName evidence="2">Uncharacterized protein</fullName>
    </submittedName>
</protein>
<dbReference type="EMBL" id="JAGPNK010000012">
    <property type="protein sequence ID" value="KAH7310866.1"/>
    <property type="molecule type" value="Genomic_DNA"/>
</dbReference>
<proteinExistence type="predicted"/>
<dbReference type="Proteomes" id="UP000813444">
    <property type="component" value="Unassembled WGS sequence"/>
</dbReference>
<evidence type="ECO:0000313" key="2">
    <source>
        <dbReference type="EMBL" id="KAH7310866.1"/>
    </source>
</evidence>
<gene>
    <name evidence="2" type="ORF">B0I35DRAFT_439817</name>
</gene>
<evidence type="ECO:0000313" key="3">
    <source>
        <dbReference type="Proteomes" id="UP000813444"/>
    </source>
</evidence>
<sequence length="85" mass="9796">MLRRLTSVVQTDASLSSKVAQLERDRWMDQETWQAKLHLAERQMTALRAELEQSEVDKARVVAELNGLQTQVRQSELDKTCRGRA</sequence>
<organism evidence="2 3">
    <name type="scientific">Stachybotrys elegans</name>
    <dbReference type="NCBI Taxonomy" id="80388"/>
    <lineage>
        <taxon>Eukaryota</taxon>
        <taxon>Fungi</taxon>
        <taxon>Dikarya</taxon>
        <taxon>Ascomycota</taxon>
        <taxon>Pezizomycotina</taxon>
        <taxon>Sordariomycetes</taxon>
        <taxon>Hypocreomycetidae</taxon>
        <taxon>Hypocreales</taxon>
        <taxon>Stachybotryaceae</taxon>
        <taxon>Stachybotrys</taxon>
    </lineage>
</organism>
<accession>A0A8K0WPE1</accession>
<dbReference type="AlphaFoldDB" id="A0A8K0WPE1"/>
<name>A0A8K0WPE1_9HYPO</name>
<keyword evidence="1" id="KW-0175">Coiled coil</keyword>
<feature type="coiled-coil region" evidence="1">
    <location>
        <begin position="30"/>
        <end position="71"/>
    </location>
</feature>